<keyword evidence="6" id="KW-0443">Lipid metabolism</keyword>
<dbReference type="InterPro" id="IPR044851">
    <property type="entry name" value="Wax_synthase"/>
</dbReference>
<evidence type="ECO:0000256" key="3">
    <source>
        <dbReference type="ARBA" id="ARBA00022679"/>
    </source>
</evidence>
<comment type="similarity">
    <text evidence="2">Belongs to the wax synthase family.</text>
</comment>
<evidence type="ECO:0000256" key="2">
    <source>
        <dbReference type="ARBA" id="ARBA00007282"/>
    </source>
</evidence>
<proteinExistence type="inferred from homology"/>
<keyword evidence="7 9" id="KW-0472">Membrane</keyword>
<keyword evidence="8 11" id="KW-0012">Acyltransferase</keyword>
<feature type="transmembrane region" description="Helical" evidence="9">
    <location>
        <begin position="298"/>
        <end position="317"/>
    </location>
</feature>
<organism evidence="11 12">
    <name type="scientific">Lithospermum erythrorhizon</name>
    <name type="common">Purple gromwell</name>
    <name type="synonym">Lithospermum officinale var. erythrorhizon</name>
    <dbReference type="NCBI Taxonomy" id="34254"/>
    <lineage>
        <taxon>Eukaryota</taxon>
        <taxon>Viridiplantae</taxon>
        <taxon>Streptophyta</taxon>
        <taxon>Embryophyta</taxon>
        <taxon>Tracheophyta</taxon>
        <taxon>Spermatophyta</taxon>
        <taxon>Magnoliopsida</taxon>
        <taxon>eudicotyledons</taxon>
        <taxon>Gunneridae</taxon>
        <taxon>Pentapetalae</taxon>
        <taxon>asterids</taxon>
        <taxon>lamiids</taxon>
        <taxon>Boraginales</taxon>
        <taxon>Boraginaceae</taxon>
        <taxon>Boraginoideae</taxon>
        <taxon>Lithospermeae</taxon>
        <taxon>Lithospermum</taxon>
    </lineage>
</organism>
<dbReference type="InterPro" id="IPR032805">
    <property type="entry name" value="Wax_synthase_dom"/>
</dbReference>
<evidence type="ECO:0000313" key="12">
    <source>
        <dbReference type="Proteomes" id="UP001454036"/>
    </source>
</evidence>
<evidence type="ECO:0000256" key="8">
    <source>
        <dbReference type="ARBA" id="ARBA00023315"/>
    </source>
</evidence>
<dbReference type="GO" id="GO:0008374">
    <property type="term" value="F:O-acyltransferase activity"/>
    <property type="evidence" value="ECO:0007669"/>
    <property type="project" value="InterPro"/>
</dbReference>
<feature type="transmembrane region" description="Helical" evidence="9">
    <location>
        <begin position="126"/>
        <end position="145"/>
    </location>
</feature>
<evidence type="ECO:0000256" key="1">
    <source>
        <dbReference type="ARBA" id="ARBA00004141"/>
    </source>
</evidence>
<dbReference type="PANTHER" id="PTHR31595">
    <property type="entry name" value="LONG-CHAIN-ALCOHOL O-FATTY-ACYLTRANSFERASE 3-RELATED"/>
    <property type="match status" value="1"/>
</dbReference>
<feature type="domain" description="Wax synthase" evidence="10">
    <location>
        <begin position="192"/>
        <end position="274"/>
    </location>
</feature>
<accession>A0AAV3PIU2</accession>
<comment type="caution">
    <text evidence="11">The sequence shown here is derived from an EMBL/GenBank/DDBJ whole genome shotgun (WGS) entry which is preliminary data.</text>
</comment>
<dbReference type="AlphaFoldDB" id="A0AAV3PIU2"/>
<comment type="subcellular location">
    <subcellularLocation>
        <location evidence="1">Membrane</location>
        <topology evidence="1">Multi-pass membrane protein</topology>
    </subcellularLocation>
</comment>
<name>A0AAV3PIU2_LITER</name>
<keyword evidence="3" id="KW-0808">Transferase</keyword>
<keyword evidence="5 9" id="KW-1133">Transmembrane helix</keyword>
<feature type="transmembrane region" description="Helical" evidence="9">
    <location>
        <begin position="61"/>
        <end position="82"/>
    </location>
</feature>
<keyword evidence="12" id="KW-1185">Reference proteome</keyword>
<evidence type="ECO:0000259" key="10">
    <source>
        <dbReference type="Pfam" id="PF13813"/>
    </source>
</evidence>
<feature type="transmembrane region" description="Helical" evidence="9">
    <location>
        <begin position="233"/>
        <end position="255"/>
    </location>
</feature>
<protein>
    <submittedName>
        <fullName evidence="11">Acyltransferase</fullName>
    </submittedName>
</protein>
<feature type="transmembrane region" description="Helical" evidence="9">
    <location>
        <begin position="267"/>
        <end position="286"/>
    </location>
</feature>
<reference evidence="11 12" key="1">
    <citation type="submission" date="2024-01" db="EMBL/GenBank/DDBJ databases">
        <title>The complete chloroplast genome sequence of Lithospermum erythrorhizon: insights into the phylogenetic relationship among Boraginaceae species and the maternal lineages of purple gromwells.</title>
        <authorList>
            <person name="Okada T."/>
            <person name="Watanabe K."/>
        </authorList>
    </citation>
    <scope>NUCLEOTIDE SEQUENCE [LARGE SCALE GENOMIC DNA]</scope>
</reference>
<dbReference type="Pfam" id="PF13813">
    <property type="entry name" value="MBOAT_2"/>
    <property type="match status" value="1"/>
</dbReference>
<sequence>MMVEGEINNFIMVWSLVFTSVSYCYAITKIIPRGKLRLVTFLPIICIFLFLPFNLHSIHFGLPTVFFITWLANFKILLLAFGKGPLSDSSLSMFQFGIVACYPVVVQKNKHPKNKKPKKDYPTKQNLSILSCAKKAITLGFLVYIASYKDHMTEKVFSFIICLYVIVSLDLLLTTVAVIGQFLLGLELEAPFNQPYLSNSLKEFWGWRWNSVSTTILRATVFDPIVHHAPPAFGLPLILGLLSTFLISGAMHEILHYFLSRGKTNGGGMATFFILHGFLLMIESVLKKRLNNKWRLPLIIIGPIIYGFVIYTFMIFASPDLMQCDVYDRAIQEWEAFGAVFRDMV</sequence>
<keyword evidence="4 9" id="KW-0812">Transmembrane</keyword>
<dbReference type="Proteomes" id="UP001454036">
    <property type="component" value="Unassembled WGS sequence"/>
</dbReference>
<dbReference type="EMBL" id="BAABME010001526">
    <property type="protein sequence ID" value="GAA0150093.1"/>
    <property type="molecule type" value="Genomic_DNA"/>
</dbReference>
<evidence type="ECO:0000313" key="11">
    <source>
        <dbReference type="EMBL" id="GAA0150093.1"/>
    </source>
</evidence>
<evidence type="ECO:0000256" key="5">
    <source>
        <dbReference type="ARBA" id="ARBA00022989"/>
    </source>
</evidence>
<evidence type="ECO:0000256" key="7">
    <source>
        <dbReference type="ARBA" id="ARBA00023136"/>
    </source>
</evidence>
<dbReference type="PANTHER" id="PTHR31595:SF46">
    <property type="entry name" value="ACYL-COA--STEROL O-ACYLTRANSFERASE 1"/>
    <property type="match status" value="1"/>
</dbReference>
<evidence type="ECO:0000256" key="6">
    <source>
        <dbReference type="ARBA" id="ARBA00023098"/>
    </source>
</evidence>
<feature type="transmembrane region" description="Helical" evidence="9">
    <location>
        <begin position="38"/>
        <end position="55"/>
    </location>
</feature>
<evidence type="ECO:0000256" key="4">
    <source>
        <dbReference type="ARBA" id="ARBA00022692"/>
    </source>
</evidence>
<gene>
    <name evidence="11" type="ORF">LIER_09109</name>
</gene>
<feature type="transmembrane region" description="Helical" evidence="9">
    <location>
        <begin position="157"/>
        <end position="184"/>
    </location>
</feature>
<evidence type="ECO:0000256" key="9">
    <source>
        <dbReference type="SAM" id="Phobius"/>
    </source>
</evidence>
<feature type="transmembrane region" description="Helical" evidence="9">
    <location>
        <begin position="6"/>
        <end position="26"/>
    </location>
</feature>
<dbReference type="GO" id="GO:0006629">
    <property type="term" value="P:lipid metabolic process"/>
    <property type="evidence" value="ECO:0007669"/>
    <property type="project" value="UniProtKB-KW"/>
</dbReference>
<dbReference type="GO" id="GO:0016020">
    <property type="term" value="C:membrane"/>
    <property type="evidence" value="ECO:0007669"/>
    <property type="project" value="UniProtKB-SubCell"/>
</dbReference>
<feature type="transmembrane region" description="Helical" evidence="9">
    <location>
        <begin position="89"/>
        <end position="106"/>
    </location>
</feature>